<dbReference type="Proteomes" id="UP000030764">
    <property type="component" value="Unassembled WGS sequence"/>
</dbReference>
<evidence type="ECO:0000313" key="2">
    <source>
        <dbReference type="EMBL" id="KFD50787.1"/>
    </source>
</evidence>
<dbReference type="InterPro" id="IPR041426">
    <property type="entry name" value="Mos1_HTH"/>
</dbReference>
<dbReference type="Pfam" id="PF17906">
    <property type="entry name" value="HTH_48"/>
    <property type="match status" value="1"/>
</dbReference>
<proteinExistence type="predicted"/>
<evidence type="ECO:0000259" key="1">
    <source>
        <dbReference type="Pfam" id="PF17906"/>
    </source>
</evidence>
<dbReference type="Gene3D" id="1.10.10.1450">
    <property type="match status" value="1"/>
</dbReference>
<dbReference type="AlphaFoldDB" id="A0A085M0P1"/>
<evidence type="ECO:0000313" key="4">
    <source>
        <dbReference type="Proteomes" id="UP000030764"/>
    </source>
</evidence>
<dbReference type="Proteomes" id="UP000030758">
    <property type="component" value="Unassembled WGS sequence"/>
</dbReference>
<evidence type="ECO:0000313" key="3">
    <source>
        <dbReference type="EMBL" id="KFD63409.1"/>
    </source>
</evidence>
<reference evidence="2 4" key="1">
    <citation type="journal article" date="2014" name="Nat. Genet.">
        <title>Genome and transcriptome of the porcine whipworm Trichuris suis.</title>
        <authorList>
            <person name="Jex A.R."/>
            <person name="Nejsum P."/>
            <person name="Schwarz E.M."/>
            <person name="Hu L."/>
            <person name="Young N.D."/>
            <person name="Hall R.S."/>
            <person name="Korhonen P.K."/>
            <person name="Liao S."/>
            <person name="Thamsborg S."/>
            <person name="Xia J."/>
            <person name="Xu P."/>
            <person name="Wang S."/>
            <person name="Scheerlinck J.P."/>
            <person name="Hofmann A."/>
            <person name="Sternberg P.W."/>
            <person name="Wang J."/>
            <person name="Gasser R.B."/>
        </authorList>
    </citation>
    <scope>NUCLEOTIDE SEQUENCE [LARGE SCALE GENOMIC DNA]</scope>
    <source>
        <strain evidence="3">DCEP-RM93F</strain>
        <strain evidence="2">DCEP-RM93M</strain>
    </source>
</reference>
<dbReference type="EMBL" id="KL363248">
    <property type="protein sequence ID" value="KFD50787.1"/>
    <property type="molecule type" value="Genomic_DNA"/>
</dbReference>
<protein>
    <recommendedName>
        <fullName evidence="1">Mos1 transposase HTH domain-containing protein</fullName>
    </recommendedName>
</protein>
<accession>A0A085M0P1</accession>
<organism evidence="2 4">
    <name type="scientific">Trichuris suis</name>
    <name type="common">pig whipworm</name>
    <dbReference type="NCBI Taxonomy" id="68888"/>
    <lineage>
        <taxon>Eukaryota</taxon>
        <taxon>Metazoa</taxon>
        <taxon>Ecdysozoa</taxon>
        <taxon>Nematoda</taxon>
        <taxon>Enoplea</taxon>
        <taxon>Dorylaimia</taxon>
        <taxon>Trichinellida</taxon>
        <taxon>Trichuridae</taxon>
        <taxon>Trichuris</taxon>
    </lineage>
</organism>
<name>A0A085M0P1_9BILA</name>
<feature type="domain" description="Mos1 transposase HTH" evidence="1">
    <location>
        <begin position="12"/>
        <end position="57"/>
    </location>
</feature>
<gene>
    <name evidence="2" type="ORF">M513_08328</name>
    <name evidence="3" type="ORF">M514_08328</name>
</gene>
<dbReference type="EMBL" id="KL367574">
    <property type="protein sequence ID" value="KFD63409.1"/>
    <property type="molecule type" value="Genomic_DNA"/>
</dbReference>
<keyword evidence="4" id="KW-1185">Reference proteome</keyword>
<sequence length="75" mass="8545">MVSKNFTPVHGHLTHCAMLCFRNCGGATEAHRRMCSVHDEDALSLRIVELSFEKFSKADFGTLDIRGTDFRRIFI</sequence>